<dbReference type="EMBL" id="MU003562">
    <property type="protein sequence ID" value="KAF2462794.1"/>
    <property type="molecule type" value="Genomic_DNA"/>
</dbReference>
<gene>
    <name evidence="1" type="ORF">BDR25DRAFT_347581</name>
</gene>
<evidence type="ECO:0000313" key="2">
    <source>
        <dbReference type="Proteomes" id="UP000799755"/>
    </source>
</evidence>
<dbReference type="Proteomes" id="UP000799755">
    <property type="component" value="Unassembled WGS sequence"/>
</dbReference>
<protein>
    <submittedName>
        <fullName evidence="1">Uncharacterized protein</fullName>
    </submittedName>
</protein>
<name>A0ACB6Q762_9PLEO</name>
<reference evidence="1" key="1">
    <citation type="journal article" date="2020" name="Stud. Mycol.">
        <title>101 Dothideomycetes genomes: a test case for predicting lifestyles and emergence of pathogens.</title>
        <authorList>
            <person name="Haridas S."/>
            <person name="Albert R."/>
            <person name="Binder M."/>
            <person name="Bloem J."/>
            <person name="Labutti K."/>
            <person name="Salamov A."/>
            <person name="Andreopoulos B."/>
            <person name="Baker S."/>
            <person name="Barry K."/>
            <person name="Bills G."/>
            <person name="Bluhm B."/>
            <person name="Cannon C."/>
            <person name="Castanera R."/>
            <person name="Culley D."/>
            <person name="Daum C."/>
            <person name="Ezra D."/>
            <person name="Gonzalez J."/>
            <person name="Henrissat B."/>
            <person name="Kuo A."/>
            <person name="Liang C."/>
            <person name="Lipzen A."/>
            <person name="Lutzoni F."/>
            <person name="Magnuson J."/>
            <person name="Mondo S."/>
            <person name="Nolan M."/>
            <person name="Ohm R."/>
            <person name="Pangilinan J."/>
            <person name="Park H.-J."/>
            <person name="Ramirez L."/>
            <person name="Alfaro M."/>
            <person name="Sun H."/>
            <person name="Tritt A."/>
            <person name="Yoshinaga Y."/>
            <person name="Zwiers L.-H."/>
            <person name="Turgeon B."/>
            <person name="Goodwin S."/>
            <person name="Spatafora J."/>
            <person name="Crous P."/>
            <person name="Grigoriev I."/>
        </authorList>
    </citation>
    <scope>NUCLEOTIDE SEQUENCE</scope>
    <source>
        <strain evidence="1">ATCC 200398</strain>
    </source>
</reference>
<proteinExistence type="predicted"/>
<comment type="caution">
    <text evidence="1">The sequence shown here is derived from an EMBL/GenBank/DDBJ whole genome shotgun (WGS) entry which is preliminary data.</text>
</comment>
<keyword evidence="2" id="KW-1185">Reference proteome</keyword>
<accession>A0ACB6Q762</accession>
<evidence type="ECO:0000313" key="1">
    <source>
        <dbReference type="EMBL" id="KAF2462794.1"/>
    </source>
</evidence>
<sequence length="222" mass="23128">MFKSGLVLAMAVNAIFAHPQNTLLERDSTATSIVTPTSIKATEMATTSMASFDYHLYSSQISCLFATPYMNCLSSGLEKVTYNAIPNPSELWKLACSTKSVQYACDPICSVTLNSDSSDFLFHTCTSYFEIKTGFISPTAVASTTIGPNTSTSAIPSAGRGTSSLTMVSSSPKTSASTATANAISRAGVAPFVMQTAVAAVAAVAVTEFSKLESPTLLPPAA</sequence>
<organism evidence="1 2">
    <name type="scientific">Lindgomyces ingoldianus</name>
    <dbReference type="NCBI Taxonomy" id="673940"/>
    <lineage>
        <taxon>Eukaryota</taxon>
        <taxon>Fungi</taxon>
        <taxon>Dikarya</taxon>
        <taxon>Ascomycota</taxon>
        <taxon>Pezizomycotina</taxon>
        <taxon>Dothideomycetes</taxon>
        <taxon>Pleosporomycetidae</taxon>
        <taxon>Pleosporales</taxon>
        <taxon>Lindgomycetaceae</taxon>
        <taxon>Lindgomyces</taxon>
    </lineage>
</organism>